<organism evidence="1 2">
    <name type="scientific">Streptomyces exfoliatus</name>
    <name type="common">Streptomyces hydrogenans</name>
    <dbReference type="NCBI Taxonomy" id="1905"/>
    <lineage>
        <taxon>Bacteria</taxon>
        <taxon>Bacillati</taxon>
        <taxon>Actinomycetota</taxon>
        <taxon>Actinomycetes</taxon>
        <taxon>Kitasatosporales</taxon>
        <taxon>Streptomycetaceae</taxon>
        <taxon>Streptomyces</taxon>
    </lineage>
</organism>
<keyword evidence="2" id="KW-1185">Reference proteome</keyword>
<name>A0ABV3D7X3_STREX</name>
<evidence type="ECO:0000313" key="1">
    <source>
        <dbReference type="EMBL" id="MEU7297996.1"/>
    </source>
</evidence>
<gene>
    <name evidence="1" type="ORF">AB0A76_33205</name>
</gene>
<comment type="caution">
    <text evidence="1">The sequence shown here is derived from an EMBL/GenBank/DDBJ whole genome shotgun (WGS) entry which is preliminary data.</text>
</comment>
<dbReference type="Proteomes" id="UP001551210">
    <property type="component" value="Unassembled WGS sequence"/>
</dbReference>
<accession>A0ABV3D7X3</accession>
<dbReference type="EMBL" id="JBEZAM010000091">
    <property type="protein sequence ID" value="MEU7297996.1"/>
    <property type="molecule type" value="Genomic_DNA"/>
</dbReference>
<protein>
    <submittedName>
        <fullName evidence="1">Uncharacterized protein</fullName>
    </submittedName>
</protein>
<reference evidence="1 2" key="1">
    <citation type="submission" date="2024-06" db="EMBL/GenBank/DDBJ databases">
        <title>The Natural Products Discovery Center: Release of the First 8490 Sequenced Strains for Exploring Actinobacteria Biosynthetic Diversity.</title>
        <authorList>
            <person name="Kalkreuter E."/>
            <person name="Kautsar S.A."/>
            <person name="Yang D."/>
            <person name="Bader C.D."/>
            <person name="Teijaro C.N."/>
            <person name="Fluegel L."/>
            <person name="Davis C.M."/>
            <person name="Simpson J.R."/>
            <person name="Lauterbach L."/>
            <person name="Steele A.D."/>
            <person name="Gui C."/>
            <person name="Meng S."/>
            <person name="Li G."/>
            <person name="Viehrig K."/>
            <person name="Ye F."/>
            <person name="Su P."/>
            <person name="Kiefer A.F."/>
            <person name="Nichols A."/>
            <person name="Cepeda A.J."/>
            <person name="Yan W."/>
            <person name="Fan B."/>
            <person name="Jiang Y."/>
            <person name="Adhikari A."/>
            <person name="Zheng C.-J."/>
            <person name="Schuster L."/>
            <person name="Cowan T.M."/>
            <person name="Smanski M.J."/>
            <person name="Chevrette M.G."/>
            <person name="De Carvalho L.P.S."/>
            <person name="Shen B."/>
        </authorList>
    </citation>
    <scope>NUCLEOTIDE SEQUENCE [LARGE SCALE GENOMIC DNA]</scope>
    <source>
        <strain evidence="1 2">NPDC045705</strain>
    </source>
</reference>
<dbReference type="RefSeq" id="WP_359216325.1">
    <property type="nucleotide sequence ID" value="NZ_JBEZAM010000091.1"/>
</dbReference>
<evidence type="ECO:0000313" key="2">
    <source>
        <dbReference type="Proteomes" id="UP001551210"/>
    </source>
</evidence>
<sequence length="149" mass="15759">MTTEISTPSDSVELDVLGALLAFDFIGFAQKSAALDPADPRYGRAVGIAFGLAARRRFPDGATPEETDGYVADFLGSLEAGAEDFDPAFLARLITDGLDEGTAPGGEHPDPETTIQARLVLTLRLVRELGLDPDGQRELLAEAARRSAA</sequence>
<proteinExistence type="predicted"/>